<evidence type="ECO:0000313" key="3">
    <source>
        <dbReference type="EMBL" id="KZV98260.1"/>
    </source>
</evidence>
<dbReference type="Pfam" id="PF00657">
    <property type="entry name" value="Lipase_GDSL"/>
    <property type="match status" value="1"/>
</dbReference>
<dbReference type="SUPFAM" id="SSF52266">
    <property type="entry name" value="SGNH hydrolase"/>
    <property type="match status" value="1"/>
</dbReference>
<organism evidence="3 4">
    <name type="scientific">Exidia glandulosa HHB12029</name>
    <dbReference type="NCBI Taxonomy" id="1314781"/>
    <lineage>
        <taxon>Eukaryota</taxon>
        <taxon>Fungi</taxon>
        <taxon>Dikarya</taxon>
        <taxon>Basidiomycota</taxon>
        <taxon>Agaricomycotina</taxon>
        <taxon>Agaricomycetes</taxon>
        <taxon>Auriculariales</taxon>
        <taxon>Exidiaceae</taxon>
        <taxon>Exidia</taxon>
    </lineage>
</organism>
<name>A0A165LSF0_EXIGL</name>
<accession>A0A165LSF0</accession>
<dbReference type="EMBL" id="KV425921">
    <property type="protein sequence ID" value="KZV98260.1"/>
    <property type="molecule type" value="Genomic_DNA"/>
</dbReference>
<dbReference type="Gene3D" id="3.40.50.1110">
    <property type="entry name" value="SGNH hydrolase"/>
    <property type="match status" value="1"/>
</dbReference>
<dbReference type="Proteomes" id="UP000077266">
    <property type="component" value="Unassembled WGS sequence"/>
</dbReference>
<dbReference type="InParanoid" id="A0A165LSF0"/>
<protein>
    <recommendedName>
        <fullName evidence="5">Carbohydrate esterase family 16 protein</fullName>
    </recommendedName>
</protein>
<dbReference type="GO" id="GO:0016788">
    <property type="term" value="F:hydrolase activity, acting on ester bonds"/>
    <property type="evidence" value="ECO:0007669"/>
    <property type="project" value="InterPro"/>
</dbReference>
<dbReference type="PANTHER" id="PTHR45642">
    <property type="entry name" value="GDSL ESTERASE/LIPASE EXL3"/>
    <property type="match status" value="1"/>
</dbReference>
<feature type="chain" id="PRO_5007861886" description="Carbohydrate esterase family 16 protein" evidence="2">
    <location>
        <begin position="21"/>
        <end position="310"/>
    </location>
</feature>
<gene>
    <name evidence="3" type="ORF">EXIGLDRAFT_832345</name>
</gene>
<dbReference type="InterPro" id="IPR050592">
    <property type="entry name" value="GDSL_lipolytic_enzyme"/>
</dbReference>
<evidence type="ECO:0000313" key="4">
    <source>
        <dbReference type="Proteomes" id="UP000077266"/>
    </source>
</evidence>
<keyword evidence="1 2" id="KW-0732">Signal</keyword>
<dbReference type="OrthoDB" id="1600564at2759"/>
<dbReference type="InterPro" id="IPR036514">
    <property type="entry name" value="SGNH_hydro_sf"/>
</dbReference>
<dbReference type="PANTHER" id="PTHR45642:SF139">
    <property type="entry name" value="SGNH HYDROLASE-TYPE ESTERASE DOMAIN-CONTAINING PROTEIN"/>
    <property type="match status" value="1"/>
</dbReference>
<feature type="signal peptide" evidence="2">
    <location>
        <begin position="1"/>
        <end position="20"/>
    </location>
</feature>
<sequence length="310" mass="34286">MNSPWEVLVLIVLLFGRVAGAQRTFKYWFVFGDSYTTVHFNYTSTQPSPQNPIGNPPFPGVNTCTPTGRAPNWLNYLLNTYNTTLTLAYDFAVAGAKVDNSLVPIGGTPASFVDQISRFDDGYTDGKGSGRPGGMLNDWNGDNSIVAIWFGINDIGLTYNQPNRSTFNDELLDRYFELVTQLHVKYELQNFLFFNMPPMDRSPQGVQMSNHATETPIIADFNAKLAQRVQAFAFSNTTALRVLMDIQTLIGSLLDNPQENGFANATSVGTGREDIWCNASHLSPAAHDFIARAVVSVLNDTQTKTSYNIL</sequence>
<dbReference type="InterPro" id="IPR001087">
    <property type="entry name" value="GDSL"/>
</dbReference>
<proteinExistence type="predicted"/>
<evidence type="ECO:0000256" key="2">
    <source>
        <dbReference type="SAM" id="SignalP"/>
    </source>
</evidence>
<evidence type="ECO:0000256" key="1">
    <source>
        <dbReference type="ARBA" id="ARBA00022729"/>
    </source>
</evidence>
<keyword evidence="4" id="KW-1185">Reference proteome</keyword>
<evidence type="ECO:0008006" key="5">
    <source>
        <dbReference type="Google" id="ProtNLM"/>
    </source>
</evidence>
<dbReference type="AlphaFoldDB" id="A0A165LSF0"/>
<reference evidence="3 4" key="1">
    <citation type="journal article" date="2016" name="Mol. Biol. Evol.">
        <title>Comparative Genomics of Early-Diverging Mushroom-Forming Fungi Provides Insights into the Origins of Lignocellulose Decay Capabilities.</title>
        <authorList>
            <person name="Nagy L.G."/>
            <person name="Riley R."/>
            <person name="Tritt A."/>
            <person name="Adam C."/>
            <person name="Daum C."/>
            <person name="Floudas D."/>
            <person name="Sun H."/>
            <person name="Yadav J.S."/>
            <person name="Pangilinan J."/>
            <person name="Larsson K.H."/>
            <person name="Matsuura K."/>
            <person name="Barry K."/>
            <person name="Labutti K."/>
            <person name="Kuo R."/>
            <person name="Ohm R.A."/>
            <person name="Bhattacharya S.S."/>
            <person name="Shirouzu T."/>
            <person name="Yoshinaga Y."/>
            <person name="Martin F.M."/>
            <person name="Grigoriev I.V."/>
            <person name="Hibbett D.S."/>
        </authorList>
    </citation>
    <scope>NUCLEOTIDE SEQUENCE [LARGE SCALE GENOMIC DNA]</scope>
    <source>
        <strain evidence="3 4">HHB12029</strain>
    </source>
</reference>